<evidence type="ECO:0000256" key="1">
    <source>
        <dbReference type="SAM" id="MobiDB-lite"/>
    </source>
</evidence>
<evidence type="ECO:0000259" key="2">
    <source>
        <dbReference type="PROSITE" id="PS51925"/>
    </source>
</evidence>
<gene>
    <name evidence="3" type="ORF">Satyrvirus19_7</name>
</gene>
<feature type="domain" description="DM2" evidence="2">
    <location>
        <begin position="117"/>
        <end position="199"/>
    </location>
</feature>
<dbReference type="SUPFAM" id="SSF47592">
    <property type="entry name" value="SWIB/MDM2 domain"/>
    <property type="match status" value="1"/>
</dbReference>
<dbReference type="InterPro" id="IPR036885">
    <property type="entry name" value="SWIB_MDM2_dom_sf"/>
</dbReference>
<dbReference type="Gene3D" id="1.10.245.10">
    <property type="entry name" value="SWIB/MDM2 domain"/>
    <property type="match status" value="1"/>
</dbReference>
<dbReference type="EMBL" id="MK072455">
    <property type="protein sequence ID" value="AYV85485.1"/>
    <property type="molecule type" value="Genomic_DNA"/>
</dbReference>
<accession>A0A3G5AE35</accession>
<dbReference type="Pfam" id="PF02201">
    <property type="entry name" value="SWIB"/>
    <property type="match status" value="1"/>
</dbReference>
<dbReference type="InterPro" id="IPR003121">
    <property type="entry name" value="SWIB_MDM2_domain"/>
</dbReference>
<feature type="region of interest" description="Disordered" evidence="1">
    <location>
        <begin position="1"/>
        <end position="61"/>
    </location>
</feature>
<feature type="compositionally biased region" description="Basic residues" evidence="1">
    <location>
        <begin position="31"/>
        <end position="56"/>
    </location>
</feature>
<proteinExistence type="predicted"/>
<feature type="compositionally biased region" description="Basic and acidic residues" evidence="1">
    <location>
        <begin position="1"/>
        <end position="15"/>
    </location>
</feature>
<dbReference type="PROSITE" id="PS51925">
    <property type="entry name" value="SWIB_MDM2"/>
    <property type="match status" value="1"/>
</dbReference>
<protein>
    <submittedName>
        <fullName evidence="3">Putative swib domain-containing protein</fullName>
    </submittedName>
</protein>
<sequence>MADKTKKKLFSDKLKTKSKSKSGSKSESKSKPKSKPKPKSKSKSKPKLLKSSKSSHKIVNNKNIESEKIKIMEKLKKNYVQQKKLINDLNKLVSSDINKIKLSYEPQCRINSDKQTEFNKPEKIPESLRKLLKIKEDMLPRSKITELLYQYFTNNKMYDETKKNVIIPNAKIKKIFGIAENDVINFYNLQAWLKKVYDRPENSLNA</sequence>
<name>A0A3G5AE35_9VIRU</name>
<reference evidence="3" key="1">
    <citation type="submission" date="2018-10" db="EMBL/GenBank/DDBJ databases">
        <title>Hidden diversity of soil giant viruses.</title>
        <authorList>
            <person name="Schulz F."/>
            <person name="Alteio L."/>
            <person name="Goudeau D."/>
            <person name="Ryan E.M."/>
            <person name="Malmstrom R.R."/>
            <person name="Blanchard J."/>
            <person name="Woyke T."/>
        </authorList>
    </citation>
    <scope>NUCLEOTIDE SEQUENCE</scope>
    <source>
        <strain evidence="3">SAV1</strain>
    </source>
</reference>
<evidence type="ECO:0000313" key="3">
    <source>
        <dbReference type="EMBL" id="AYV85485.1"/>
    </source>
</evidence>
<organism evidence="3">
    <name type="scientific">Satyrvirus sp</name>
    <dbReference type="NCBI Taxonomy" id="2487771"/>
    <lineage>
        <taxon>Viruses</taxon>
        <taxon>Varidnaviria</taxon>
        <taxon>Bamfordvirae</taxon>
        <taxon>Nucleocytoviricota</taxon>
        <taxon>Megaviricetes</taxon>
        <taxon>Imitervirales</taxon>
        <taxon>Mimiviridae</taxon>
        <taxon>Megamimivirinae</taxon>
    </lineage>
</organism>